<evidence type="ECO:0000313" key="3">
    <source>
        <dbReference type="Proteomes" id="UP000215771"/>
    </source>
</evidence>
<dbReference type="Proteomes" id="UP000215771">
    <property type="component" value="Unassembled WGS sequence"/>
</dbReference>
<accession>A0A269PEX2</accession>
<feature type="transmembrane region" description="Helical" evidence="1">
    <location>
        <begin position="203"/>
        <end position="225"/>
    </location>
</feature>
<keyword evidence="1" id="KW-0472">Membrane</keyword>
<name>A0A269PEX2_9CORY</name>
<feature type="transmembrane region" description="Helical" evidence="1">
    <location>
        <begin position="39"/>
        <end position="59"/>
    </location>
</feature>
<reference evidence="2 3" key="1">
    <citation type="submission" date="2017-08" db="EMBL/GenBank/DDBJ databases">
        <authorList>
            <person name="de Groot N.N."/>
        </authorList>
    </citation>
    <scope>NUCLEOTIDE SEQUENCE [LARGE SCALE GENOMIC DNA]</scope>
    <source>
        <strain evidence="2 3">NBT06-6</strain>
    </source>
</reference>
<feature type="transmembrane region" description="Helical" evidence="1">
    <location>
        <begin position="166"/>
        <end position="183"/>
    </location>
</feature>
<protein>
    <submittedName>
        <fullName evidence="2">Uncharacterized protein</fullName>
    </submittedName>
</protein>
<dbReference type="RefSeq" id="WP_095275896.1">
    <property type="nucleotide sequence ID" value="NZ_CP047655.1"/>
</dbReference>
<dbReference type="AlphaFoldDB" id="A0A269PEX2"/>
<organism evidence="2 3">
    <name type="scientific">Corynebacterium hadale</name>
    <dbReference type="NCBI Taxonomy" id="2026255"/>
    <lineage>
        <taxon>Bacteria</taxon>
        <taxon>Bacillati</taxon>
        <taxon>Actinomycetota</taxon>
        <taxon>Actinomycetes</taxon>
        <taxon>Mycobacteriales</taxon>
        <taxon>Corynebacteriaceae</taxon>
        <taxon>Corynebacterium</taxon>
    </lineage>
</organism>
<keyword evidence="1" id="KW-0812">Transmembrane</keyword>
<evidence type="ECO:0000313" key="2">
    <source>
        <dbReference type="EMBL" id="PAJ70455.1"/>
    </source>
</evidence>
<feature type="transmembrane region" description="Helical" evidence="1">
    <location>
        <begin position="80"/>
        <end position="110"/>
    </location>
</feature>
<evidence type="ECO:0000256" key="1">
    <source>
        <dbReference type="SAM" id="Phobius"/>
    </source>
</evidence>
<proteinExistence type="predicted"/>
<dbReference type="EMBL" id="NQMQ01000009">
    <property type="protein sequence ID" value="PAJ70455.1"/>
    <property type="molecule type" value="Genomic_DNA"/>
</dbReference>
<gene>
    <name evidence="2" type="ORF">CIG21_03880</name>
</gene>
<comment type="caution">
    <text evidence="2">The sequence shown here is derived from an EMBL/GenBank/DDBJ whole genome shotgun (WGS) entry which is preliminary data.</text>
</comment>
<feature type="transmembrane region" description="Helical" evidence="1">
    <location>
        <begin position="12"/>
        <end position="33"/>
    </location>
</feature>
<keyword evidence="1" id="KW-1133">Transmembrane helix</keyword>
<sequence length="313" mass="32820">MTTASRLPPPTRIAGLDAARAVALAAMVCAHLTDSASPWLYGFPSALFAVLAGVSMQVSSRATGGVALARQRHQAMLRGAALLTLHVVLTPLSGSITVVLGAFGACYLALAPAPRWRTRTLAALFAALTLASALRLPLAVTAPPYPLFEWAALMVAGLIAARLRPRVWVAALGFALAVGGVWARSLIDAHLHPFLNPNGHTGGLIAILSEVGCSLGVLTVCLIVFRRFCPYPLQALGRMPLTVYCLHVTTADLVPSGAASVAVSIAAACALASVWQLHFPRGPLEEALRAFTRSLSRQDLPQRPLPTTLHEGA</sequence>